<evidence type="ECO:0000313" key="1">
    <source>
        <dbReference type="EMBL" id="PWC20914.1"/>
    </source>
</evidence>
<evidence type="ECO:0000313" key="3">
    <source>
        <dbReference type="Proteomes" id="UP000295985"/>
    </source>
</evidence>
<dbReference type="RefSeq" id="WP_009111261.1">
    <property type="nucleotide sequence ID" value="NZ_CP034036.1"/>
</dbReference>
<accession>A0A2U1UH63</accession>
<dbReference type="EMBL" id="QDKK01000043">
    <property type="protein sequence ID" value="PWC20914.1"/>
    <property type="molecule type" value="Genomic_DNA"/>
</dbReference>
<dbReference type="Proteomes" id="UP000303847">
    <property type="component" value="Chromosome"/>
</dbReference>
<organism evidence="1 3">
    <name type="scientific">Brenneria nigrifluens DSM 30175 = ATCC 13028</name>
    <dbReference type="NCBI Taxonomy" id="1121120"/>
    <lineage>
        <taxon>Bacteria</taxon>
        <taxon>Pseudomonadati</taxon>
        <taxon>Pseudomonadota</taxon>
        <taxon>Gammaproteobacteria</taxon>
        <taxon>Enterobacterales</taxon>
        <taxon>Pectobacteriaceae</taxon>
        <taxon>Brenneria</taxon>
    </lineage>
</organism>
<dbReference type="Proteomes" id="UP000295985">
    <property type="component" value="Unassembled WGS sequence"/>
</dbReference>
<keyword evidence="4" id="KW-1185">Reference proteome</keyword>
<evidence type="ECO:0000313" key="4">
    <source>
        <dbReference type="Proteomes" id="UP000303847"/>
    </source>
</evidence>
<name>A0A2U1UH63_9GAMM</name>
<proteinExistence type="predicted"/>
<protein>
    <submittedName>
        <fullName evidence="1">Uncharacterized protein</fullName>
    </submittedName>
</protein>
<gene>
    <name evidence="1" type="ORF">DDT54_20075</name>
    <name evidence="2" type="ORF">EH206_02600</name>
</gene>
<evidence type="ECO:0000313" key="2">
    <source>
        <dbReference type="EMBL" id="QCR03198.1"/>
    </source>
</evidence>
<sequence length="60" mass="6319">MALTDIQIRTLHNEMAAVWVMLRTAGALSGSGALLPATGFQQPRSLRAGIDGFGAWSAAY</sequence>
<dbReference type="AlphaFoldDB" id="A0A2U1UH63"/>
<dbReference type="EMBL" id="CP034036">
    <property type="protein sequence ID" value="QCR03198.1"/>
    <property type="molecule type" value="Genomic_DNA"/>
</dbReference>
<reference evidence="2 4" key="2">
    <citation type="submission" date="2018-11" db="EMBL/GenBank/DDBJ databases">
        <title>Genome sequences of Brenneria nigrifluens and Brenneria rubrifaciens.</title>
        <authorList>
            <person name="Poret-Peterson A.T."/>
            <person name="McClean A.E."/>
            <person name="Kluepfel D.A."/>
        </authorList>
    </citation>
    <scope>NUCLEOTIDE SEQUENCE [LARGE SCALE GENOMIC DNA]</scope>
    <source>
        <strain evidence="2 4">ATCC 13028</strain>
    </source>
</reference>
<reference evidence="1 3" key="1">
    <citation type="submission" date="2018-04" db="EMBL/GenBank/DDBJ databases">
        <title>Brenneria corticis sp.nov.</title>
        <authorList>
            <person name="Li Y."/>
        </authorList>
    </citation>
    <scope>NUCLEOTIDE SEQUENCE [LARGE SCALE GENOMIC DNA]</scope>
    <source>
        <strain evidence="1 3">LMG 2694</strain>
    </source>
</reference>